<comment type="similarity">
    <text evidence="1 6">Belongs to the L-aspartate dehydrogenase family.</text>
</comment>
<comment type="function">
    <text evidence="6">Specifically catalyzes the NAD or NADP-dependent dehydrogenation of L-aspartate to iminoaspartate.</text>
</comment>
<evidence type="ECO:0000259" key="7">
    <source>
        <dbReference type="Pfam" id="PF01958"/>
    </source>
</evidence>
<accession>A0ABS9DZK5</accession>
<keyword evidence="5 6" id="KW-0520">NAD</keyword>
<dbReference type="Gene3D" id="3.40.50.720">
    <property type="entry name" value="NAD(P)-binding Rossmann-like Domain"/>
    <property type="match status" value="1"/>
</dbReference>
<dbReference type="InterPro" id="IPR036291">
    <property type="entry name" value="NAD(P)-bd_dom_sf"/>
</dbReference>
<dbReference type="InterPro" id="IPR005106">
    <property type="entry name" value="Asp/hSer_DH_NAD-bd"/>
</dbReference>
<dbReference type="Gene3D" id="3.30.360.10">
    <property type="entry name" value="Dihydrodipicolinate Reductase, domain 2"/>
    <property type="match status" value="1"/>
</dbReference>
<feature type="domain" description="Aspartate dehydrogenase" evidence="7">
    <location>
        <begin position="178"/>
        <end position="260"/>
    </location>
</feature>
<proteinExistence type="inferred from homology"/>
<dbReference type="SUPFAM" id="SSF51735">
    <property type="entry name" value="NAD(P)-binding Rossmann-fold domains"/>
    <property type="match status" value="1"/>
</dbReference>
<keyword evidence="10" id="KW-1185">Reference proteome</keyword>
<dbReference type="Pfam" id="PF01958">
    <property type="entry name" value="Asp_DH_C"/>
    <property type="match status" value="1"/>
</dbReference>
<comment type="miscellaneous">
    <text evidence="6">The iminoaspartate product is unstable in aqueous solution and can decompose to oxaloacetate and ammonia.</text>
</comment>
<dbReference type="Proteomes" id="UP001521209">
    <property type="component" value="Unassembled WGS sequence"/>
</dbReference>
<feature type="binding site" evidence="6">
    <location>
        <position position="130"/>
    </location>
    <ligand>
        <name>NAD(+)</name>
        <dbReference type="ChEBI" id="CHEBI:57540"/>
    </ligand>
</feature>
<dbReference type="RefSeq" id="WP_235705486.1">
    <property type="nucleotide sequence ID" value="NZ_JAKGBZ010000042.1"/>
</dbReference>
<dbReference type="SUPFAM" id="SSF55347">
    <property type="entry name" value="Glyceraldehyde-3-phosphate dehydrogenase-like, C-terminal domain"/>
    <property type="match status" value="1"/>
</dbReference>
<evidence type="ECO:0000256" key="6">
    <source>
        <dbReference type="HAMAP-Rule" id="MF_01265"/>
    </source>
</evidence>
<dbReference type="HAMAP" id="MF_01265">
    <property type="entry name" value="NadX"/>
    <property type="match status" value="1"/>
</dbReference>
<evidence type="ECO:0000256" key="5">
    <source>
        <dbReference type="ARBA" id="ARBA00023027"/>
    </source>
</evidence>
<dbReference type="NCBIfam" id="NF009828">
    <property type="entry name" value="PRK13303.1-3"/>
    <property type="match status" value="1"/>
</dbReference>
<keyword evidence="3 6" id="KW-0521">NADP</keyword>
<gene>
    <name evidence="6" type="primary">nadX</name>
    <name evidence="9" type="ORF">L2A60_16120</name>
</gene>
<dbReference type="Pfam" id="PF03447">
    <property type="entry name" value="NAD_binding_3"/>
    <property type="match status" value="1"/>
</dbReference>
<comment type="catalytic activity">
    <reaction evidence="6">
        <text>L-aspartate + NAD(+) + H2O = oxaloacetate + NH4(+) + NADH + H(+)</text>
        <dbReference type="Rhea" id="RHEA:11788"/>
        <dbReference type="ChEBI" id="CHEBI:15377"/>
        <dbReference type="ChEBI" id="CHEBI:15378"/>
        <dbReference type="ChEBI" id="CHEBI:16452"/>
        <dbReference type="ChEBI" id="CHEBI:28938"/>
        <dbReference type="ChEBI" id="CHEBI:29991"/>
        <dbReference type="ChEBI" id="CHEBI:57540"/>
        <dbReference type="ChEBI" id="CHEBI:57945"/>
        <dbReference type="EC" id="1.4.1.21"/>
    </reaction>
</comment>
<feature type="binding site" evidence="6">
    <location>
        <position position="196"/>
    </location>
    <ligand>
        <name>NAD(+)</name>
        <dbReference type="ChEBI" id="CHEBI:57540"/>
    </ligand>
</feature>
<dbReference type="PANTHER" id="PTHR31873">
    <property type="entry name" value="L-ASPARTATE DEHYDROGENASE-RELATED"/>
    <property type="match status" value="1"/>
</dbReference>
<dbReference type="EC" id="1.4.1.21" evidence="6"/>
<sequence>MRLGLIGYGVIAETLLATLAHELPAPLELLVCLAKPEGEARARSLLAKHTNIAQHVEVIDHAEALSRLGADIVVECASQAALGMYGTTILKDGIDLIVSSVGALADDALHTALVDAARKGGARLRLPAGAVGGIDMLSAARLAGLDEVVYVGRKPPLAWKGTSAEAIIDLDNLGTALAFYEGSARSAATEYPKNANVAAIIALAGIGFERTRVELIADPAIIRNVHEIRFRSKAGIAQIRIENEPSSQNPKTSLGTAYSIAQTVLNVVLPEVI</sequence>
<evidence type="ECO:0000256" key="2">
    <source>
        <dbReference type="ARBA" id="ARBA00022642"/>
    </source>
</evidence>
<evidence type="ECO:0000313" key="9">
    <source>
        <dbReference type="EMBL" id="MCF3948201.1"/>
    </source>
</evidence>
<dbReference type="InterPro" id="IPR002811">
    <property type="entry name" value="Asp_DH"/>
</dbReference>
<feature type="domain" description="Aspartate/homoserine dehydrogenase NAD-binding" evidence="8">
    <location>
        <begin position="7"/>
        <end position="127"/>
    </location>
</feature>
<feature type="active site" evidence="6">
    <location>
        <position position="226"/>
    </location>
</feature>
<dbReference type="EMBL" id="JAKGBZ010000042">
    <property type="protein sequence ID" value="MCF3948201.1"/>
    <property type="molecule type" value="Genomic_DNA"/>
</dbReference>
<keyword evidence="4 6" id="KW-0560">Oxidoreductase</keyword>
<protein>
    <recommendedName>
        <fullName evidence="6">L-aspartate dehydrogenase</fullName>
        <ecNumber evidence="6">1.4.1.21</ecNumber>
    </recommendedName>
</protein>
<dbReference type="PIRSF" id="PIRSF005227">
    <property type="entry name" value="Asp_dh_NAD_syn"/>
    <property type="match status" value="1"/>
</dbReference>
<dbReference type="InterPro" id="IPR011182">
    <property type="entry name" value="L-Asp_DH"/>
</dbReference>
<dbReference type="PANTHER" id="PTHR31873:SF6">
    <property type="entry name" value="ASPARTATE DEHYDROGENASE DOMAIN-CONTAINING PROTEIN"/>
    <property type="match status" value="1"/>
</dbReference>
<evidence type="ECO:0000313" key="10">
    <source>
        <dbReference type="Proteomes" id="UP001521209"/>
    </source>
</evidence>
<evidence type="ECO:0000256" key="4">
    <source>
        <dbReference type="ARBA" id="ARBA00023002"/>
    </source>
</evidence>
<evidence type="ECO:0000259" key="8">
    <source>
        <dbReference type="Pfam" id="PF03447"/>
    </source>
</evidence>
<name>A0ABS9DZK5_9PROT</name>
<reference evidence="9 10" key="1">
    <citation type="submission" date="2022-01" db="EMBL/GenBank/DDBJ databases">
        <authorList>
            <person name="Won M."/>
            <person name="Kim S.-J."/>
            <person name="Kwon S.-W."/>
        </authorList>
    </citation>
    <scope>NUCLEOTIDE SEQUENCE [LARGE SCALE GENOMIC DNA]</scope>
    <source>
        <strain evidence="9 10">KCTC 23505</strain>
    </source>
</reference>
<comment type="caution">
    <text evidence="9">The sequence shown here is derived from an EMBL/GenBank/DDBJ whole genome shotgun (WGS) entry which is preliminary data.</text>
</comment>
<evidence type="ECO:0000256" key="3">
    <source>
        <dbReference type="ARBA" id="ARBA00022857"/>
    </source>
</evidence>
<evidence type="ECO:0000256" key="1">
    <source>
        <dbReference type="ARBA" id="ARBA00008331"/>
    </source>
</evidence>
<organism evidence="9 10">
    <name type="scientific">Acidiphilium iwatense</name>
    <dbReference type="NCBI Taxonomy" id="768198"/>
    <lineage>
        <taxon>Bacteria</taxon>
        <taxon>Pseudomonadati</taxon>
        <taxon>Pseudomonadota</taxon>
        <taxon>Alphaproteobacteria</taxon>
        <taxon>Acetobacterales</taxon>
        <taxon>Acidocellaceae</taxon>
        <taxon>Acidiphilium</taxon>
    </lineage>
</organism>
<dbReference type="NCBIfam" id="NF009829">
    <property type="entry name" value="PRK13303.1-4"/>
    <property type="match status" value="1"/>
</dbReference>
<dbReference type="InterPro" id="IPR020626">
    <property type="entry name" value="Asp_DH_prok"/>
</dbReference>
<comment type="catalytic activity">
    <reaction evidence="6">
        <text>L-aspartate + NADP(+) + H2O = oxaloacetate + NH4(+) + NADPH + H(+)</text>
        <dbReference type="Rhea" id="RHEA:11784"/>
        <dbReference type="ChEBI" id="CHEBI:15377"/>
        <dbReference type="ChEBI" id="CHEBI:15378"/>
        <dbReference type="ChEBI" id="CHEBI:16452"/>
        <dbReference type="ChEBI" id="CHEBI:28938"/>
        <dbReference type="ChEBI" id="CHEBI:29991"/>
        <dbReference type="ChEBI" id="CHEBI:57783"/>
        <dbReference type="ChEBI" id="CHEBI:58349"/>
        <dbReference type="EC" id="1.4.1.21"/>
    </reaction>
</comment>
<keyword evidence="2 6" id="KW-0662">Pyridine nucleotide biosynthesis</keyword>
<comment type="pathway">
    <text evidence="6">Cofactor biosynthesis; NAD(+) biosynthesis; iminoaspartate from L-aspartate (dehydrogenase route): step 1/1.</text>
</comment>